<organism evidence="2 3">
    <name type="scientific">Dysosmobacter segnis</name>
    <dbReference type="NCBI Taxonomy" id="2763042"/>
    <lineage>
        <taxon>Bacteria</taxon>
        <taxon>Bacillati</taxon>
        <taxon>Bacillota</taxon>
        <taxon>Clostridia</taxon>
        <taxon>Eubacteriales</taxon>
        <taxon>Oscillospiraceae</taxon>
        <taxon>Dysosmobacter</taxon>
    </lineage>
</organism>
<keyword evidence="2" id="KW-0695">RNA-directed DNA polymerase</keyword>
<evidence type="ECO:0000313" key="3">
    <source>
        <dbReference type="Proteomes" id="UP000620327"/>
    </source>
</evidence>
<dbReference type="AlphaFoldDB" id="A0A923SC49"/>
<keyword evidence="2" id="KW-0548">Nucleotidyltransferase</keyword>
<dbReference type="GO" id="GO:0003964">
    <property type="term" value="F:RNA-directed DNA polymerase activity"/>
    <property type="evidence" value="ECO:0007669"/>
    <property type="project" value="UniProtKB-KW"/>
</dbReference>
<keyword evidence="2" id="KW-0808">Transferase</keyword>
<sequence length="388" mass="45821">MTSEERREARYQRRKAKRDEARLRRSKECGDFDEVFSFRHLYLSGKKCCKGVYWKNSTQRYIGNIIPIIAKTHRELQNGTFKHRGFHAFTIMERGKKRYIRSVHITERAVQKCLCDYCLVPIYSACFIYDNSASLKHRGMDFALRRMTCYLQRHYRKYGLEGGVLLYDFHSFFDSAPHEPLFREADRRLHDLKIRELANSFVTDFGSVGLGLGSQVSQTNALMLPNMIDHYFKEVCRIKAYERYMDDGVAISPDIDNLYLYLDGLKIICGKCGLELNLKKTRIVPLRDYYRWLKTRFIITPTGKVVRKMNKDSTKIVRHKLRAFRGKLDRGEMTLADIRCSVDSYNGHMKRGHSFKVRQRTNQYFKSLYGFYPNKKGWETHVQDHQGK</sequence>
<dbReference type="CDD" id="cd01646">
    <property type="entry name" value="RT_Bac_retron_I"/>
    <property type="match status" value="1"/>
</dbReference>
<evidence type="ECO:0000259" key="1">
    <source>
        <dbReference type="PROSITE" id="PS50878"/>
    </source>
</evidence>
<gene>
    <name evidence="2" type="ORF">H8Z83_15455</name>
</gene>
<reference evidence="2" key="1">
    <citation type="submission" date="2020-08" db="EMBL/GenBank/DDBJ databases">
        <title>Genome public.</title>
        <authorList>
            <person name="Liu C."/>
            <person name="Sun Q."/>
        </authorList>
    </citation>
    <scope>NUCLEOTIDE SEQUENCE</scope>
    <source>
        <strain evidence="2">BX15</strain>
    </source>
</reference>
<accession>A0A923SC49</accession>
<feature type="domain" description="Reverse transcriptase" evidence="1">
    <location>
        <begin position="1"/>
        <end position="297"/>
    </location>
</feature>
<proteinExistence type="predicted"/>
<keyword evidence="3" id="KW-1185">Reference proteome</keyword>
<evidence type="ECO:0000313" key="2">
    <source>
        <dbReference type="EMBL" id="MBC5771697.1"/>
    </source>
</evidence>
<dbReference type="SUPFAM" id="SSF56672">
    <property type="entry name" value="DNA/RNA polymerases"/>
    <property type="match status" value="1"/>
</dbReference>
<dbReference type="PROSITE" id="PS50878">
    <property type="entry name" value="RT_POL"/>
    <property type="match status" value="1"/>
</dbReference>
<dbReference type="Proteomes" id="UP000620327">
    <property type="component" value="Unassembled WGS sequence"/>
</dbReference>
<dbReference type="RefSeq" id="WP_187015889.1">
    <property type="nucleotide sequence ID" value="NZ_JACOQI010000020.1"/>
</dbReference>
<dbReference type="InterPro" id="IPR043502">
    <property type="entry name" value="DNA/RNA_pol_sf"/>
</dbReference>
<dbReference type="EMBL" id="JACOQI010000020">
    <property type="protein sequence ID" value="MBC5771697.1"/>
    <property type="molecule type" value="Genomic_DNA"/>
</dbReference>
<dbReference type="InterPro" id="IPR000477">
    <property type="entry name" value="RT_dom"/>
</dbReference>
<comment type="caution">
    <text evidence="2">The sequence shown here is derived from an EMBL/GenBank/DDBJ whole genome shotgun (WGS) entry which is preliminary data.</text>
</comment>
<protein>
    <submittedName>
        <fullName evidence="2">RNA-directed DNA polymerase</fullName>
    </submittedName>
</protein>
<name>A0A923SC49_9FIRM</name>